<sequence>MNRSRAHEDTVDIRRYTDGEPEAKRLRGDVISKRPLPSEDTVHIRAQTETELEQKRPRREGEGMERAQRGASGDFGEVETAKGNPVNIGEAWAETEGDVAQRRIRFSRGAIASQKLSYVPGITSLHSQLLGQRLRFLPGGGGL</sequence>
<proteinExistence type="predicted"/>
<dbReference type="Proteomes" id="UP000241818">
    <property type="component" value="Unassembled WGS sequence"/>
</dbReference>
<dbReference type="AlphaFoldDB" id="A0A2T3B9H4"/>
<evidence type="ECO:0000256" key="1">
    <source>
        <dbReference type="SAM" id="MobiDB-lite"/>
    </source>
</evidence>
<feature type="compositionally biased region" description="Basic and acidic residues" evidence="1">
    <location>
        <begin position="1"/>
        <end position="68"/>
    </location>
</feature>
<accession>A0A2T3B9H4</accession>
<dbReference type="OrthoDB" id="10651211at2759"/>
<dbReference type="EMBL" id="KZ679008">
    <property type="protein sequence ID" value="PSS23492.1"/>
    <property type="molecule type" value="Genomic_DNA"/>
</dbReference>
<keyword evidence="3" id="KW-1185">Reference proteome</keyword>
<reference evidence="2 3" key="1">
    <citation type="journal article" date="2018" name="New Phytol.">
        <title>Comparative genomics and transcriptomics depict ericoid mycorrhizal fungi as versatile saprotrophs and plant mutualists.</title>
        <authorList>
            <person name="Martino E."/>
            <person name="Morin E."/>
            <person name="Grelet G.A."/>
            <person name="Kuo A."/>
            <person name="Kohler A."/>
            <person name="Daghino S."/>
            <person name="Barry K.W."/>
            <person name="Cichocki N."/>
            <person name="Clum A."/>
            <person name="Dockter R.B."/>
            <person name="Hainaut M."/>
            <person name="Kuo R.C."/>
            <person name="LaButti K."/>
            <person name="Lindahl B.D."/>
            <person name="Lindquist E.A."/>
            <person name="Lipzen A."/>
            <person name="Khouja H.R."/>
            <person name="Magnuson J."/>
            <person name="Murat C."/>
            <person name="Ohm R.A."/>
            <person name="Singer S.W."/>
            <person name="Spatafora J.W."/>
            <person name="Wang M."/>
            <person name="Veneault-Fourrey C."/>
            <person name="Henrissat B."/>
            <person name="Grigoriev I.V."/>
            <person name="Martin F.M."/>
            <person name="Perotto S."/>
        </authorList>
    </citation>
    <scope>NUCLEOTIDE SEQUENCE [LARGE SCALE GENOMIC DNA]</scope>
    <source>
        <strain evidence="2 3">ATCC 22711</strain>
    </source>
</reference>
<gene>
    <name evidence="2" type="ORF">M430DRAFT_26384</name>
</gene>
<name>A0A2T3B9H4_AMORE</name>
<protein>
    <submittedName>
        <fullName evidence="2">Uncharacterized protein</fullName>
    </submittedName>
</protein>
<evidence type="ECO:0000313" key="3">
    <source>
        <dbReference type="Proteomes" id="UP000241818"/>
    </source>
</evidence>
<feature type="region of interest" description="Disordered" evidence="1">
    <location>
        <begin position="1"/>
        <end position="94"/>
    </location>
</feature>
<dbReference type="InParanoid" id="A0A2T3B9H4"/>
<organism evidence="2 3">
    <name type="scientific">Amorphotheca resinae ATCC 22711</name>
    <dbReference type="NCBI Taxonomy" id="857342"/>
    <lineage>
        <taxon>Eukaryota</taxon>
        <taxon>Fungi</taxon>
        <taxon>Dikarya</taxon>
        <taxon>Ascomycota</taxon>
        <taxon>Pezizomycotina</taxon>
        <taxon>Leotiomycetes</taxon>
        <taxon>Helotiales</taxon>
        <taxon>Amorphothecaceae</taxon>
        <taxon>Amorphotheca</taxon>
    </lineage>
</organism>
<dbReference type="GeneID" id="36573465"/>
<dbReference type="RefSeq" id="XP_024723538.1">
    <property type="nucleotide sequence ID" value="XM_024865384.1"/>
</dbReference>
<evidence type="ECO:0000313" key="2">
    <source>
        <dbReference type="EMBL" id="PSS23492.1"/>
    </source>
</evidence>